<evidence type="ECO:0000313" key="6">
    <source>
        <dbReference type="Proteomes" id="UP000829455"/>
    </source>
</evidence>
<evidence type="ECO:0000313" key="4">
    <source>
        <dbReference type="EMBL" id="UNV85912.1"/>
    </source>
</evidence>
<dbReference type="Proteomes" id="UP000829455">
    <property type="component" value="Chromosome"/>
</dbReference>
<proteinExistence type="predicted"/>
<evidence type="ECO:0000256" key="2">
    <source>
        <dbReference type="SAM" id="SignalP"/>
    </source>
</evidence>
<dbReference type="EMBL" id="AFQE01000158">
    <property type="protein sequence ID" value="EGQ73878.1"/>
    <property type="molecule type" value="Genomic_DNA"/>
</dbReference>
<feature type="chain" id="PRO_5041314447" description="MORN repeat protein" evidence="2">
    <location>
        <begin position="24"/>
        <end position="191"/>
    </location>
</feature>
<dbReference type="AlphaFoldDB" id="A0AA36XJ38"/>
<feature type="signal peptide" evidence="2">
    <location>
        <begin position="1"/>
        <end position="23"/>
    </location>
</feature>
<protein>
    <recommendedName>
        <fullName evidence="7">MORN repeat protein</fullName>
    </recommendedName>
</protein>
<feature type="region of interest" description="Disordered" evidence="1">
    <location>
        <begin position="76"/>
        <end position="105"/>
    </location>
</feature>
<reference evidence="3 5" key="1">
    <citation type="submission" date="2011-05" db="EMBL/GenBank/DDBJ databases">
        <authorList>
            <person name="Muzny D."/>
            <person name="Qin X."/>
            <person name="Deng J."/>
            <person name="Jiang H."/>
            <person name="Liu Y."/>
            <person name="Qu J."/>
            <person name="Song X.-Z."/>
            <person name="Zhang L."/>
            <person name="Thornton R."/>
            <person name="Coyle M."/>
            <person name="Francisco L."/>
            <person name="Jackson L."/>
            <person name="Javaid M."/>
            <person name="Korchina V."/>
            <person name="Kovar C."/>
            <person name="Mata R."/>
            <person name="Mathew T."/>
            <person name="Ngo R."/>
            <person name="Nguyen L."/>
            <person name="Nguyen N."/>
            <person name="Okwuonu G."/>
            <person name="Ongeri F."/>
            <person name="Pham C."/>
            <person name="Simmons D."/>
            <person name="Wilczek-Boney K."/>
            <person name="Hale W."/>
            <person name="Jakkamsetti A."/>
            <person name="Pham P."/>
            <person name="Ruth R."/>
            <person name="San Lucas F."/>
            <person name="Warren J."/>
            <person name="Zhang J."/>
            <person name="Zhao Z."/>
            <person name="Zhou C."/>
            <person name="Zhu D."/>
            <person name="Lee S."/>
            <person name="Bess C."/>
            <person name="Blankenburg K."/>
            <person name="Forbes L."/>
            <person name="Fu Q."/>
            <person name="Gubbala S."/>
            <person name="Hirani K."/>
            <person name="Jayaseelan J.C."/>
            <person name="Lara F."/>
            <person name="Munidasa M."/>
            <person name="Palculict T."/>
            <person name="Patil S."/>
            <person name="Pu L.-L."/>
            <person name="Saada N."/>
            <person name="Tang L."/>
            <person name="Weissenberger G."/>
            <person name="Zhu Y."/>
            <person name="Hemphill L."/>
            <person name="Shang Y."/>
            <person name="Youmans B."/>
            <person name="Ayvaz T."/>
            <person name="Ross M."/>
            <person name="Santibanez J."/>
            <person name="Aqrawi P."/>
            <person name="Gross S."/>
            <person name="Joshi V."/>
            <person name="Fowler G."/>
            <person name="Nazareth L."/>
            <person name="Reid J."/>
            <person name="Worley K."/>
            <person name="Petrosino J."/>
            <person name="Highlander S."/>
            <person name="Gibbs R."/>
        </authorList>
    </citation>
    <scope>NUCLEOTIDE SEQUENCE [LARGE SCALE GENOMIC DNA]</scope>
    <source>
        <strain evidence="3 5">ATCC 33926</strain>
    </source>
</reference>
<gene>
    <name evidence="3" type="ORF">HMPREF9418_2939</name>
    <name evidence="4" type="ORF">MON40_05250</name>
</gene>
<name>A0AA36XJ38_9NEIS</name>
<evidence type="ECO:0000313" key="3">
    <source>
        <dbReference type="EMBL" id="EGQ73878.1"/>
    </source>
</evidence>
<evidence type="ECO:0000313" key="5">
    <source>
        <dbReference type="Proteomes" id="UP000004982"/>
    </source>
</evidence>
<dbReference type="SUPFAM" id="SSF82185">
    <property type="entry name" value="Histone H3 K4-specific methyltransferase SET7/9 N-terminal domain"/>
    <property type="match status" value="1"/>
</dbReference>
<dbReference type="Pfam" id="PF07661">
    <property type="entry name" value="MORN_2"/>
    <property type="match status" value="1"/>
</dbReference>
<organism evidence="3 5">
    <name type="scientific">Neisseria macacae ATCC 33926</name>
    <dbReference type="NCBI Taxonomy" id="997348"/>
    <lineage>
        <taxon>Bacteria</taxon>
        <taxon>Pseudomonadati</taxon>
        <taxon>Pseudomonadota</taxon>
        <taxon>Betaproteobacteria</taxon>
        <taxon>Neisseriales</taxon>
        <taxon>Neisseriaceae</taxon>
        <taxon>Neisseria</taxon>
    </lineage>
</organism>
<dbReference type="Gene3D" id="3.90.930.1">
    <property type="match status" value="1"/>
</dbReference>
<keyword evidence="2" id="KW-0732">Signal</keyword>
<accession>A0AA36XJ38</accession>
<keyword evidence="6" id="KW-1185">Reference proteome</keyword>
<evidence type="ECO:0000256" key="1">
    <source>
        <dbReference type="SAM" id="MobiDB-lite"/>
    </source>
</evidence>
<sequence length="191" mass="22056">MKISVLKKISVALSILAALPFQAAWADSAANARADRQEQNRIAHCLQMYGNMNCVPEGSFVSPQQRQLEMQIQRGREAEERLRQRRWQNSGTADGQGGTMRRENHADGGYTVYHYTDGSQRVLETVMPYDENDKVHGVVKGYYPNGKLKYTLPHRHGVYFGEAREYDKNGRLRLIKRYDDKGERVYLREYP</sequence>
<dbReference type="RefSeq" id="WP_003755449.1">
    <property type="nucleotide sequence ID" value="NZ_CP094241.1"/>
</dbReference>
<reference evidence="4 6" key="2">
    <citation type="submission" date="2022-03" db="EMBL/GenBank/DDBJ databases">
        <title>Genome sequencing of Neisseria macacae.</title>
        <authorList>
            <person name="Baek M.-G."/>
        </authorList>
    </citation>
    <scope>NUCLEOTIDE SEQUENCE [LARGE SCALE GENOMIC DNA]</scope>
    <source>
        <strain evidence="4 6">ATCC 33926</strain>
    </source>
</reference>
<dbReference type="EMBL" id="CP094241">
    <property type="protein sequence ID" value="UNV85912.1"/>
    <property type="molecule type" value="Genomic_DNA"/>
</dbReference>
<evidence type="ECO:0008006" key="7">
    <source>
        <dbReference type="Google" id="ProtNLM"/>
    </source>
</evidence>
<dbReference type="Proteomes" id="UP000004982">
    <property type="component" value="Unassembled WGS sequence"/>
</dbReference>
<dbReference type="InterPro" id="IPR011652">
    <property type="entry name" value="MORN_2"/>
</dbReference>